<dbReference type="WBParaSite" id="nRc.2.0.1.t11952-RA">
    <property type="protein sequence ID" value="nRc.2.0.1.t11952-RA"/>
    <property type="gene ID" value="nRc.2.0.1.g11952"/>
</dbReference>
<dbReference type="InterPro" id="IPR027267">
    <property type="entry name" value="AH/BAR_dom_sf"/>
</dbReference>
<evidence type="ECO:0000256" key="1">
    <source>
        <dbReference type="SAM" id="Coils"/>
    </source>
</evidence>
<evidence type="ECO:0000256" key="2">
    <source>
        <dbReference type="SAM" id="MobiDB-lite"/>
    </source>
</evidence>
<protein>
    <submittedName>
        <fullName evidence="4">Uncharacterized protein</fullName>
    </submittedName>
</protein>
<dbReference type="AlphaFoldDB" id="A0A915IDI6"/>
<feature type="coiled-coil region" evidence="1">
    <location>
        <begin position="134"/>
        <end position="187"/>
    </location>
</feature>
<keyword evidence="1" id="KW-0175">Coiled coil</keyword>
<evidence type="ECO:0000313" key="4">
    <source>
        <dbReference type="WBParaSite" id="nRc.2.0.1.t11952-RA"/>
    </source>
</evidence>
<dbReference type="Gene3D" id="1.20.1270.60">
    <property type="entry name" value="Arfaptin homology (AH) domain/BAR domain"/>
    <property type="match status" value="1"/>
</dbReference>
<accession>A0A915IDI6</accession>
<evidence type="ECO:0000313" key="3">
    <source>
        <dbReference type="Proteomes" id="UP000887565"/>
    </source>
</evidence>
<sequence>MSSHRCNSPQSLKRRSLQAKQNRNAIGQIIQEFRKIKNSSKQLTDCQRRASENLLKWSLGENNRAIKDMTFQFDNYMILAALPEYMEDGSYVEDFELMFNELICLWGDVQTECSHKIYETIKQMDIVADTYKALHDAEQKVEKFSEAERKLKQDLKAARRWRKGGDIRIIEEKVTAASKARQAAEKNFADILIEQEAIKMLQYKNILVKVAEIFLHSAANCASIFEAQHDIALNAPDPAMGDNLRDLRYSPQYSQQRVEIARHELAQMNLSSDVASVNQNRRRVSGYSVSTNSASSTSYASRLSSNGNYFSPPRRSNESTASGAGCLLLDPPPSYEDSRRQAQEAILS</sequence>
<feature type="region of interest" description="Disordered" evidence="2">
    <location>
        <begin position="286"/>
        <end position="348"/>
    </location>
</feature>
<name>A0A915IDI6_ROMCU</name>
<proteinExistence type="predicted"/>
<feature type="compositionally biased region" description="Low complexity" evidence="2">
    <location>
        <begin position="286"/>
        <end position="306"/>
    </location>
</feature>
<keyword evidence="3" id="KW-1185">Reference proteome</keyword>
<dbReference type="Proteomes" id="UP000887565">
    <property type="component" value="Unplaced"/>
</dbReference>
<organism evidence="3 4">
    <name type="scientific">Romanomermis culicivorax</name>
    <name type="common">Nematode worm</name>
    <dbReference type="NCBI Taxonomy" id="13658"/>
    <lineage>
        <taxon>Eukaryota</taxon>
        <taxon>Metazoa</taxon>
        <taxon>Ecdysozoa</taxon>
        <taxon>Nematoda</taxon>
        <taxon>Enoplea</taxon>
        <taxon>Dorylaimia</taxon>
        <taxon>Mermithida</taxon>
        <taxon>Mermithoidea</taxon>
        <taxon>Mermithidae</taxon>
        <taxon>Romanomermis</taxon>
    </lineage>
</organism>
<reference evidence="4" key="1">
    <citation type="submission" date="2022-11" db="UniProtKB">
        <authorList>
            <consortium name="WormBaseParasite"/>
        </authorList>
    </citation>
    <scope>IDENTIFICATION</scope>
</reference>